<dbReference type="PROSITE" id="PS50088">
    <property type="entry name" value="ANK_REPEAT"/>
    <property type="match status" value="2"/>
</dbReference>
<dbReference type="EMBL" id="SJPX01000006">
    <property type="protein sequence ID" value="TWU46438.1"/>
    <property type="molecule type" value="Genomic_DNA"/>
</dbReference>
<evidence type="ECO:0000256" key="1">
    <source>
        <dbReference type="ARBA" id="ARBA00022737"/>
    </source>
</evidence>
<dbReference type="InterPro" id="IPR036770">
    <property type="entry name" value="Ankyrin_rpt-contain_sf"/>
</dbReference>
<sequence>MKLPFFAIAGLLVVVGCGEPSLSDAALALNEDSPVFSRAAILSPSFIKGRLKAGVDPNSRNGDAAEDSLLTYAVRNNAVPTVDVLLKGGADPNIRSVALKKTPLFQAAYDGRFEIAWLLIDAGADANATDDVGNNALREAILGENSRLVRLLLKSGADPNHRNDEGQSMIDIAADEGKPEIIALFNIE</sequence>
<keyword evidence="2 3" id="KW-0040">ANK repeat</keyword>
<dbReference type="Pfam" id="PF12796">
    <property type="entry name" value="Ank_2"/>
    <property type="match status" value="1"/>
</dbReference>
<dbReference type="PANTHER" id="PTHR24198:SF165">
    <property type="entry name" value="ANKYRIN REPEAT-CONTAINING PROTEIN-RELATED"/>
    <property type="match status" value="1"/>
</dbReference>
<evidence type="ECO:0000313" key="4">
    <source>
        <dbReference type="EMBL" id="TWU46438.1"/>
    </source>
</evidence>
<reference evidence="4 5" key="1">
    <citation type="submission" date="2019-02" db="EMBL/GenBank/DDBJ databases">
        <title>Deep-cultivation of Planctomycetes and their phenomic and genomic characterization uncovers novel biology.</title>
        <authorList>
            <person name="Wiegand S."/>
            <person name="Jogler M."/>
            <person name="Boedeker C."/>
            <person name="Pinto D."/>
            <person name="Vollmers J."/>
            <person name="Rivas-Marin E."/>
            <person name="Kohn T."/>
            <person name="Peeters S.H."/>
            <person name="Heuer A."/>
            <person name="Rast P."/>
            <person name="Oberbeckmann S."/>
            <person name="Bunk B."/>
            <person name="Jeske O."/>
            <person name="Meyerdierks A."/>
            <person name="Storesund J.E."/>
            <person name="Kallscheuer N."/>
            <person name="Luecker S."/>
            <person name="Lage O.M."/>
            <person name="Pohl T."/>
            <person name="Merkel B.J."/>
            <person name="Hornburger P."/>
            <person name="Mueller R.-W."/>
            <person name="Bruemmer F."/>
            <person name="Labrenz M."/>
            <person name="Spormann A.M."/>
            <person name="Op Den Camp H."/>
            <person name="Overmann J."/>
            <person name="Amann R."/>
            <person name="Jetten M.S.M."/>
            <person name="Mascher T."/>
            <person name="Medema M.H."/>
            <person name="Devos D.P."/>
            <person name="Kaster A.-K."/>
            <person name="Ovreas L."/>
            <person name="Rohde M."/>
            <person name="Galperin M.Y."/>
            <person name="Jogler C."/>
        </authorList>
    </citation>
    <scope>NUCLEOTIDE SEQUENCE [LARGE SCALE GENOMIC DNA]</scope>
    <source>
        <strain evidence="4 5">Poly59</strain>
    </source>
</reference>
<evidence type="ECO:0000256" key="3">
    <source>
        <dbReference type="PROSITE-ProRule" id="PRU00023"/>
    </source>
</evidence>
<proteinExistence type="predicted"/>
<name>A0A5C6EC23_9BACT</name>
<feature type="repeat" description="ANK" evidence="3">
    <location>
        <begin position="132"/>
        <end position="164"/>
    </location>
</feature>
<keyword evidence="5" id="KW-1185">Reference proteome</keyword>
<evidence type="ECO:0000256" key="2">
    <source>
        <dbReference type="ARBA" id="ARBA00023043"/>
    </source>
</evidence>
<comment type="caution">
    <text evidence="4">The sequence shown here is derived from an EMBL/GenBank/DDBJ whole genome shotgun (WGS) entry which is preliminary data.</text>
</comment>
<protein>
    <submittedName>
        <fullName evidence="4">Ankyrin repeats (3 copies)</fullName>
    </submittedName>
</protein>
<evidence type="ECO:0000313" key="5">
    <source>
        <dbReference type="Proteomes" id="UP000317977"/>
    </source>
</evidence>
<accession>A0A5C6EC23</accession>
<dbReference type="Proteomes" id="UP000317977">
    <property type="component" value="Unassembled WGS sequence"/>
</dbReference>
<dbReference type="RefSeq" id="WP_146536971.1">
    <property type="nucleotide sequence ID" value="NZ_SJPX01000006.1"/>
</dbReference>
<dbReference type="Pfam" id="PF00023">
    <property type="entry name" value="Ank"/>
    <property type="match status" value="1"/>
</dbReference>
<feature type="repeat" description="ANK" evidence="3">
    <location>
        <begin position="99"/>
        <end position="131"/>
    </location>
</feature>
<gene>
    <name evidence="4" type="ORF">Poly59_53810</name>
</gene>
<dbReference type="SUPFAM" id="SSF48403">
    <property type="entry name" value="Ankyrin repeat"/>
    <property type="match status" value="1"/>
</dbReference>
<dbReference type="Gene3D" id="1.25.40.20">
    <property type="entry name" value="Ankyrin repeat-containing domain"/>
    <property type="match status" value="1"/>
</dbReference>
<dbReference type="PANTHER" id="PTHR24198">
    <property type="entry name" value="ANKYRIN REPEAT AND PROTEIN KINASE DOMAIN-CONTAINING PROTEIN"/>
    <property type="match status" value="1"/>
</dbReference>
<keyword evidence="1" id="KW-0677">Repeat</keyword>
<organism evidence="4 5">
    <name type="scientific">Rubripirellula reticaptiva</name>
    <dbReference type="NCBI Taxonomy" id="2528013"/>
    <lineage>
        <taxon>Bacteria</taxon>
        <taxon>Pseudomonadati</taxon>
        <taxon>Planctomycetota</taxon>
        <taxon>Planctomycetia</taxon>
        <taxon>Pirellulales</taxon>
        <taxon>Pirellulaceae</taxon>
        <taxon>Rubripirellula</taxon>
    </lineage>
</organism>
<dbReference type="OrthoDB" id="292639at2"/>
<dbReference type="SMART" id="SM00248">
    <property type="entry name" value="ANK"/>
    <property type="match status" value="3"/>
</dbReference>
<dbReference type="PROSITE" id="PS50297">
    <property type="entry name" value="ANK_REP_REGION"/>
    <property type="match status" value="2"/>
</dbReference>
<dbReference type="PRINTS" id="PR01415">
    <property type="entry name" value="ANKYRIN"/>
</dbReference>
<dbReference type="InterPro" id="IPR002110">
    <property type="entry name" value="Ankyrin_rpt"/>
</dbReference>
<dbReference type="AlphaFoldDB" id="A0A5C6EC23"/>
<dbReference type="PROSITE" id="PS51257">
    <property type="entry name" value="PROKAR_LIPOPROTEIN"/>
    <property type="match status" value="1"/>
</dbReference>